<evidence type="ECO:0000313" key="1">
    <source>
        <dbReference type="EMBL" id="KAJ4841003.1"/>
    </source>
</evidence>
<proteinExistence type="predicted"/>
<sequence>QPPVPYVPRILQLLSLASSAISSLRVQTVHRDPDKGLGIQGRVRGGPVLAKACEAATAGHKRSFCHGHC</sequence>
<dbReference type="EMBL" id="JAKUCV010002906">
    <property type="protein sequence ID" value="KAJ4841003.1"/>
    <property type="molecule type" value="Genomic_DNA"/>
</dbReference>
<name>A0A9Q0JGL7_9ROSI</name>
<reference evidence="1" key="1">
    <citation type="submission" date="2022-02" db="EMBL/GenBank/DDBJ databases">
        <authorList>
            <person name="Henning P.M."/>
            <person name="McCubbin A.G."/>
            <person name="Shore J.S."/>
        </authorList>
    </citation>
    <scope>NUCLEOTIDE SEQUENCE</scope>
    <source>
        <strain evidence="1">F60SS</strain>
        <tissue evidence="1">Leaves</tissue>
    </source>
</reference>
<evidence type="ECO:0000313" key="2">
    <source>
        <dbReference type="Proteomes" id="UP001141552"/>
    </source>
</evidence>
<dbReference type="Proteomes" id="UP001141552">
    <property type="component" value="Unassembled WGS sequence"/>
</dbReference>
<keyword evidence="2" id="KW-1185">Reference proteome</keyword>
<feature type="non-terminal residue" evidence="1">
    <location>
        <position position="69"/>
    </location>
</feature>
<accession>A0A9Q0JGL7</accession>
<gene>
    <name evidence="1" type="ORF">Tsubulata_018698</name>
</gene>
<comment type="caution">
    <text evidence="1">The sequence shown here is derived from an EMBL/GenBank/DDBJ whole genome shotgun (WGS) entry which is preliminary data.</text>
</comment>
<protein>
    <submittedName>
        <fullName evidence="1">Uncharacterized protein</fullName>
    </submittedName>
</protein>
<organism evidence="1 2">
    <name type="scientific">Turnera subulata</name>
    <dbReference type="NCBI Taxonomy" id="218843"/>
    <lineage>
        <taxon>Eukaryota</taxon>
        <taxon>Viridiplantae</taxon>
        <taxon>Streptophyta</taxon>
        <taxon>Embryophyta</taxon>
        <taxon>Tracheophyta</taxon>
        <taxon>Spermatophyta</taxon>
        <taxon>Magnoliopsida</taxon>
        <taxon>eudicotyledons</taxon>
        <taxon>Gunneridae</taxon>
        <taxon>Pentapetalae</taxon>
        <taxon>rosids</taxon>
        <taxon>fabids</taxon>
        <taxon>Malpighiales</taxon>
        <taxon>Passifloraceae</taxon>
        <taxon>Turnera</taxon>
    </lineage>
</organism>
<reference evidence="1" key="2">
    <citation type="journal article" date="2023" name="Plants (Basel)">
        <title>Annotation of the Turnera subulata (Passifloraceae) Draft Genome Reveals the S-Locus Evolved after the Divergence of Turneroideae from Passifloroideae in a Stepwise Manner.</title>
        <authorList>
            <person name="Henning P.M."/>
            <person name="Roalson E.H."/>
            <person name="Mir W."/>
            <person name="McCubbin A.G."/>
            <person name="Shore J.S."/>
        </authorList>
    </citation>
    <scope>NUCLEOTIDE SEQUENCE</scope>
    <source>
        <strain evidence="1">F60SS</strain>
    </source>
</reference>
<dbReference type="AlphaFoldDB" id="A0A9Q0JGL7"/>